<evidence type="ECO:0000256" key="10">
    <source>
        <dbReference type="ARBA" id="ARBA00023004"/>
    </source>
</evidence>
<evidence type="ECO:0000256" key="11">
    <source>
        <dbReference type="ARBA" id="ARBA00023008"/>
    </source>
</evidence>
<evidence type="ECO:0000259" key="19">
    <source>
        <dbReference type="PROSITE" id="PS51007"/>
    </source>
</evidence>
<evidence type="ECO:0000256" key="1">
    <source>
        <dbReference type="ARBA" id="ARBA00004141"/>
    </source>
</evidence>
<keyword evidence="5" id="KW-0679">Respiratory chain</keyword>
<dbReference type="EMBL" id="BSEC01000001">
    <property type="protein sequence ID" value="GLI94501.1"/>
    <property type="molecule type" value="Genomic_DNA"/>
</dbReference>
<evidence type="ECO:0000259" key="18">
    <source>
        <dbReference type="PROSITE" id="PS50857"/>
    </source>
</evidence>
<evidence type="ECO:0000313" key="21">
    <source>
        <dbReference type="Proteomes" id="UP001144323"/>
    </source>
</evidence>
<evidence type="ECO:0000256" key="9">
    <source>
        <dbReference type="ARBA" id="ARBA00022989"/>
    </source>
</evidence>
<keyword evidence="3" id="KW-0813">Transport</keyword>
<evidence type="ECO:0000256" key="14">
    <source>
        <dbReference type="ARBA" id="ARBA00031399"/>
    </source>
</evidence>
<name>A0A9W6GX21_9HYPH</name>
<organism evidence="20 21">
    <name type="scientific">Methylocystis echinoides</name>
    <dbReference type="NCBI Taxonomy" id="29468"/>
    <lineage>
        <taxon>Bacteria</taxon>
        <taxon>Pseudomonadati</taxon>
        <taxon>Pseudomonadota</taxon>
        <taxon>Alphaproteobacteria</taxon>
        <taxon>Hyphomicrobiales</taxon>
        <taxon>Methylocystaceae</taxon>
        <taxon>Methylocystis</taxon>
    </lineage>
</organism>
<dbReference type="GO" id="GO:0042773">
    <property type="term" value="P:ATP synthesis coupled electron transport"/>
    <property type="evidence" value="ECO:0007669"/>
    <property type="project" value="TreeGrafter"/>
</dbReference>
<dbReference type="InterPro" id="IPR034236">
    <property type="entry name" value="CuRO_CcO_Caa3_II"/>
</dbReference>
<dbReference type="InterPro" id="IPR036909">
    <property type="entry name" value="Cyt_c-like_dom_sf"/>
</dbReference>
<keyword evidence="8" id="KW-0249">Electron transport</keyword>
<evidence type="ECO:0000256" key="5">
    <source>
        <dbReference type="ARBA" id="ARBA00022660"/>
    </source>
</evidence>
<keyword evidence="11" id="KW-0186">Copper</keyword>
<dbReference type="PROSITE" id="PS51007">
    <property type="entry name" value="CYTC"/>
    <property type="match status" value="1"/>
</dbReference>
<dbReference type="PROSITE" id="PS00078">
    <property type="entry name" value="COX2"/>
    <property type="match status" value="1"/>
</dbReference>
<dbReference type="GO" id="GO:0016020">
    <property type="term" value="C:membrane"/>
    <property type="evidence" value="ECO:0007669"/>
    <property type="project" value="UniProtKB-SubCell"/>
</dbReference>
<feature type="transmembrane region" description="Helical" evidence="17">
    <location>
        <begin position="24"/>
        <end position="50"/>
    </location>
</feature>
<evidence type="ECO:0000256" key="13">
    <source>
        <dbReference type="ARBA" id="ARBA00024688"/>
    </source>
</evidence>
<dbReference type="RefSeq" id="WP_281804553.1">
    <property type="nucleotide sequence ID" value="NZ_BSEC01000001.1"/>
</dbReference>
<dbReference type="GO" id="GO:0020037">
    <property type="term" value="F:heme binding"/>
    <property type="evidence" value="ECO:0007669"/>
    <property type="project" value="InterPro"/>
</dbReference>
<feature type="domain" description="Cytochrome oxidase subunit II copper A binding" evidence="18">
    <location>
        <begin position="106"/>
        <end position="222"/>
    </location>
</feature>
<dbReference type="PANTHER" id="PTHR22888:SF9">
    <property type="entry name" value="CYTOCHROME C OXIDASE SUBUNIT 2"/>
    <property type="match status" value="1"/>
</dbReference>
<sequence>MPTPASPPMNYLQAFGDKAEAIALLTWAMLVLSIAVVAIIALLTAAGVALRRSRLAVEDTGRAPIQRPSGGLSWITVGVAVSTLALVGSMAWNAYTMAAINRPPRAPALTIEVIGHQWWWQFRYLSDDPTQIFDTANEAHIPTGAPVRILVRSEDVIHSFWIPALGDKLDLIPGQTNASWFEANRPGAYRGQCAEYCGRQHAHMALTVVAQTPEAFHAWRAAQLRPAQRATGDLENGEALFGARCGACHTVRGTLAGGVFGPDLTHLMSRGAIAADTLQNTTATLTGWIADPQRIKPGAKMPTLELPGTELTKIRSYLQSLK</sequence>
<accession>A0A9W6GX21</accession>
<dbReference type="CDD" id="cd04213">
    <property type="entry name" value="CuRO_CcO_Caa3_II"/>
    <property type="match status" value="1"/>
</dbReference>
<evidence type="ECO:0000256" key="7">
    <source>
        <dbReference type="ARBA" id="ARBA00022723"/>
    </source>
</evidence>
<evidence type="ECO:0000313" key="20">
    <source>
        <dbReference type="EMBL" id="GLI94501.1"/>
    </source>
</evidence>
<keyword evidence="12 17" id="KW-0472">Membrane</keyword>
<feature type="domain" description="Cytochrome c" evidence="19">
    <location>
        <begin position="232"/>
        <end position="322"/>
    </location>
</feature>
<comment type="caution">
    <text evidence="20">The sequence shown here is derived from an EMBL/GenBank/DDBJ whole genome shotgun (WGS) entry which is preliminary data.</text>
</comment>
<evidence type="ECO:0000256" key="17">
    <source>
        <dbReference type="SAM" id="Phobius"/>
    </source>
</evidence>
<dbReference type="PROSITE" id="PS50857">
    <property type="entry name" value="COX2_CUA"/>
    <property type="match status" value="1"/>
</dbReference>
<keyword evidence="9 17" id="KW-1133">Transmembrane helix</keyword>
<dbReference type="Pfam" id="PF00034">
    <property type="entry name" value="Cytochrom_C"/>
    <property type="match status" value="1"/>
</dbReference>
<evidence type="ECO:0000256" key="6">
    <source>
        <dbReference type="ARBA" id="ARBA00022692"/>
    </source>
</evidence>
<proteinExistence type="inferred from homology"/>
<dbReference type="PANTHER" id="PTHR22888">
    <property type="entry name" value="CYTOCHROME C OXIDASE, SUBUNIT II"/>
    <property type="match status" value="1"/>
</dbReference>
<dbReference type="Pfam" id="PF00116">
    <property type="entry name" value="COX2"/>
    <property type="match status" value="1"/>
</dbReference>
<comment type="function">
    <text evidence="13">Subunits I and II form the functional core of the enzyme complex. Electrons originating in cytochrome c are transferred via heme a and Cu(A) to the binuclear center formed by heme a3 and Cu(B).</text>
</comment>
<evidence type="ECO:0000256" key="3">
    <source>
        <dbReference type="ARBA" id="ARBA00022448"/>
    </source>
</evidence>
<comment type="similarity">
    <text evidence="2">Belongs to the cytochrome c oxidase subunit 2 family.</text>
</comment>
<comment type="subcellular location">
    <subcellularLocation>
        <location evidence="1">Membrane</location>
        <topology evidence="1">Multi-pass membrane protein</topology>
    </subcellularLocation>
</comment>
<dbReference type="Proteomes" id="UP001144323">
    <property type="component" value="Unassembled WGS sequence"/>
</dbReference>
<dbReference type="GO" id="GO:0005507">
    <property type="term" value="F:copper ion binding"/>
    <property type="evidence" value="ECO:0007669"/>
    <property type="project" value="InterPro"/>
</dbReference>
<dbReference type="InterPro" id="IPR002429">
    <property type="entry name" value="CcO_II-like_C"/>
</dbReference>
<dbReference type="Gene3D" id="2.60.40.420">
    <property type="entry name" value="Cupredoxins - blue copper proteins"/>
    <property type="match status" value="1"/>
</dbReference>
<dbReference type="GO" id="GO:0016491">
    <property type="term" value="F:oxidoreductase activity"/>
    <property type="evidence" value="ECO:0007669"/>
    <property type="project" value="InterPro"/>
</dbReference>
<evidence type="ECO:0000256" key="15">
    <source>
        <dbReference type="ARBA" id="ARBA00047816"/>
    </source>
</evidence>
<keyword evidence="10 16" id="KW-0408">Iron</keyword>
<evidence type="ECO:0000256" key="16">
    <source>
        <dbReference type="PROSITE-ProRule" id="PRU00433"/>
    </source>
</evidence>
<evidence type="ECO:0000256" key="8">
    <source>
        <dbReference type="ARBA" id="ARBA00022982"/>
    </source>
</evidence>
<dbReference type="SUPFAM" id="SSF49503">
    <property type="entry name" value="Cupredoxins"/>
    <property type="match status" value="1"/>
</dbReference>
<keyword evidence="7 16" id="KW-0479">Metal-binding</keyword>
<keyword evidence="4 16" id="KW-0349">Heme</keyword>
<dbReference type="AlphaFoldDB" id="A0A9W6GX21"/>
<dbReference type="NCBIfam" id="TIGR02866">
    <property type="entry name" value="CoxB"/>
    <property type="match status" value="1"/>
</dbReference>
<evidence type="ECO:0000256" key="2">
    <source>
        <dbReference type="ARBA" id="ARBA00007866"/>
    </source>
</evidence>
<comment type="catalytic activity">
    <reaction evidence="15">
        <text>4 Fe(II)-[cytochrome c] + O2 + 8 H(+)(in) = 4 Fe(III)-[cytochrome c] + 2 H2O + 4 H(+)(out)</text>
        <dbReference type="Rhea" id="RHEA:11436"/>
        <dbReference type="Rhea" id="RHEA-COMP:10350"/>
        <dbReference type="Rhea" id="RHEA-COMP:14399"/>
        <dbReference type="ChEBI" id="CHEBI:15377"/>
        <dbReference type="ChEBI" id="CHEBI:15378"/>
        <dbReference type="ChEBI" id="CHEBI:15379"/>
        <dbReference type="ChEBI" id="CHEBI:29033"/>
        <dbReference type="ChEBI" id="CHEBI:29034"/>
        <dbReference type="EC" id="7.1.1.9"/>
    </reaction>
</comment>
<dbReference type="InterPro" id="IPR045187">
    <property type="entry name" value="CcO_II"/>
</dbReference>
<dbReference type="InterPro" id="IPR014222">
    <property type="entry name" value="Cyt_c_oxidase_su2"/>
</dbReference>
<dbReference type="InterPro" id="IPR001505">
    <property type="entry name" value="Copper_CuA"/>
</dbReference>
<protein>
    <recommendedName>
        <fullName evidence="14">Cytochrome aa3 subunit 2</fullName>
    </recommendedName>
</protein>
<dbReference type="SUPFAM" id="SSF46626">
    <property type="entry name" value="Cytochrome c"/>
    <property type="match status" value="1"/>
</dbReference>
<gene>
    <name evidence="20" type="ORF">LMG27198_34930</name>
</gene>
<feature type="transmembrane region" description="Helical" evidence="17">
    <location>
        <begin position="71"/>
        <end position="95"/>
    </location>
</feature>
<dbReference type="InterPro" id="IPR008972">
    <property type="entry name" value="Cupredoxin"/>
</dbReference>
<evidence type="ECO:0000256" key="4">
    <source>
        <dbReference type="ARBA" id="ARBA00022617"/>
    </source>
</evidence>
<reference evidence="20" key="1">
    <citation type="journal article" date="2023" name="Int. J. Syst. Evol. Microbiol.">
        <title>Methylocystis iwaonis sp. nov., a type II methane-oxidizing bacterium from surface soil of a rice paddy field in Japan, and emended description of the genus Methylocystis (ex Whittenbury et al. 1970) Bowman et al. 1993.</title>
        <authorList>
            <person name="Kaise H."/>
            <person name="Sawadogo J.B."/>
            <person name="Alam M.S."/>
            <person name="Ueno C."/>
            <person name="Dianou D."/>
            <person name="Shinjo R."/>
            <person name="Asakawa S."/>
        </authorList>
    </citation>
    <scope>NUCLEOTIDE SEQUENCE</scope>
    <source>
        <strain evidence="20">LMG27198</strain>
    </source>
</reference>
<keyword evidence="6 17" id="KW-0812">Transmembrane</keyword>
<evidence type="ECO:0000256" key="12">
    <source>
        <dbReference type="ARBA" id="ARBA00023136"/>
    </source>
</evidence>
<dbReference type="InterPro" id="IPR009056">
    <property type="entry name" value="Cyt_c-like_dom"/>
</dbReference>
<keyword evidence="21" id="KW-1185">Reference proteome</keyword>
<dbReference type="GO" id="GO:0004129">
    <property type="term" value="F:cytochrome-c oxidase activity"/>
    <property type="evidence" value="ECO:0007669"/>
    <property type="project" value="UniProtKB-EC"/>
</dbReference>